<keyword evidence="11" id="KW-0812">Transmembrane</keyword>
<dbReference type="InterPro" id="IPR004358">
    <property type="entry name" value="Sig_transdc_His_kin-like_C"/>
</dbReference>
<dbReference type="Gene3D" id="3.30.450.20">
    <property type="entry name" value="PAS domain"/>
    <property type="match status" value="2"/>
</dbReference>
<dbReference type="EMBL" id="DXEU01000021">
    <property type="protein sequence ID" value="HIX51378.1"/>
    <property type="molecule type" value="Genomic_DNA"/>
</dbReference>
<feature type="transmembrane region" description="Helical" evidence="11">
    <location>
        <begin position="287"/>
        <end position="311"/>
    </location>
</feature>
<dbReference type="GO" id="GO:0005886">
    <property type="term" value="C:plasma membrane"/>
    <property type="evidence" value="ECO:0007669"/>
    <property type="project" value="TreeGrafter"/>
</dbReference>
<dbReference type="InterPro" id="IPR003661">
    <property type="entry name" value="HisK_dim/P_dom"/>
</dbReference>
<name>A0A9D1W2M1_9FIRM</name>
<dbReference type="PROSITE" id="PS50109">
    <property type="entry name" value="HIS_KIN"/>
    <property type="match status" value="1"/>
</dbReference>
<evidence type="ECO:0000259" key="13">
    <source>
        <dbReference type="PROSITE" id="PS50110"/>
    </source>
</evidence>
<dbReference type="AlphaFoldDB" id="A0A9D1W2M1"/>
<dbReference type="FunFam" id="3.30.565.10:FF:000006">
    <property type="entry name" value="Sensor histidine kinase WalK"/>
    <property type="match status" value="1"/>
</dbReference>
<evidence type="ECO:0000256" key="10">
    <source>
        <dbReference type="PROSITE-ProRule" id="PRU00169"/>
    </source>
</evidence>
<dbReference type="EC" id="2.7.13.3" evidence="3"/>
<evidence type="ECO:0000313" key="14">
    <source>
        <dbReference type="EMBL" id="HIX51378.1"/>
    </source>
</evidence>
<dbReference type="SUPFAM" id="SSF52172">
    <property type="entry name" value="CheY-like"/>
    <property type="match status" value="1"/>
</dbReference>
<dbReference type="InterPro" id="IPR036890">
    <property type="entry name" value="HATPase_C_sf"/>
</dbReference>
<evidence type="ECO:0000256" key="4">
    <source>
        <dbReference type="ARBA" id="ARBA00018672"/>
    </source>
</evidence>
<dbReference type="Proteomes" id="UP000886780">
    <property type="component" value="Unassembled WGS sequence"/>
</dbReference>
<accession>A0A9D1W2M1</accession>
<dbReference type="InterPro" id="IPR036097">
    <property type="entry name" value="HisK_dim/P_sf"/>
</dbReference>
<gene>
    <name evidence="14" type="ORF">IAA28_01075</name>
</gene>
<reference evidence="14" key="1">
    <citation type="journal article" date="2021" name="PeerJ">
        <title>Extensive microbial diversity within the chicken gut microbiome revealed by metagenomics and culture.</title>
        <authorList>
            <person name="Gilroy R."/>
            <person name="Ravi A."/>
            <person name="Getino M."/>
            <person name="Pursley I."/>
            <person name="Horton D.L."/>
            <person name="Alikhan N.F."/>
            <person name="Baker D."/>
            <person name="Gharbi K."/>
            <person name="Hall N."/>
            <person name="Watson M."/>
            <person name="Adriaenssens E.M."/>
            <person name="Foster-Nyarko E."/>
            <person name="Jarju S."/>
            <person name="Secka A."/>
            <person name="Antonio M."/>
            <person name="Oren A."/>
            <person name="Chaudhuri R.R."/>
            <person name="La Ragione R."/>
            <person name="Hildebrand F."/>
            <person name="Pallen M.J."/>
        </authorList>
    </citation>
    <scope>NUCLEOTIDE SEQUENCE</scope>
    <source>
        <strain evidence="14">ChiGjej4B4-12881</strain>
    </source>
</reference>
<dbReference type="Gene3D" id="3.40.50.2300">
    <property type="match status" value="1"/>
</dbReference>
<dbReference type="InterPro" id="IPR001789">
    <property type="entry name" value="Sig_transdc_resp-reg_receiver"/>
</dbReference>
<evidence type="ECO:0000259" key="12">
    <source>
        <dbReference type="PROSITE" id="PS50109"/>
    </source>
</evidence>
<dbReference type="CDD" id="cd18773">
    <property type="entry name" value="PDC1_HK_sensor"/>
    <property type="match status" value="1"/>
</dbReference>
<feature type="modified residue" description="4-aspartylphosphate" evidence="10">
    <location>
        <position position="803"/>
    </location>
</feature>
<evidence type="ECO:0000256" key="2">
    <source>
        <dbReference type="ARBA" id="ARBA00004370"/>
    </source>
</evidence>
<dbReference type="InterPro" id="IPR003594">
    <property type="entry name" value="HATPase_dom"/>
</dbReference>
<dbReference type="PANTHER" id="PTHR43047">
    <property type="entry name" value="TWO-COMPONENT HISTIDINE PROTEIN KINASE"/>
    <property type="match status" value="1"/>
</dbReference>
<feature type="domain" description="Response regulatory" evidence="13">
    <location>
        <begin position="751"/>
        <end position="872"/>
    </location>
</feature>
<evidence type="ECO:0000256" key="5">
    <source>
        <dbReference type="ARBA" id="ARBA00022553"/>
    </source>
</evidence>
<dbReference type="PANTHER" id="PTHR43047:SF72">
    <property type="entry name" value="OSMOSENSING HISTIDINE PROTEIN KINASE SLN1"/>
    <property type="match status" value="1"/>
</dbReference>
<dbReference type="PROSITE" id="PS50110">
    <property type="entry name" value="RESPONSE_REGULATORY"/>
    <property type="match status" value="1"/>
</dbReference>
<comment type="catalytic activity">
    <reaction evidence="1">
        <text>ATP + protein L-histidine = ADP + protein N-phospho-L-histidine.</text>
        <dbReference type="EC" id="2.7.13.3"/>
    </reaction>
</comment>
<dbReference type="SUPFAM" id="SSF55874">
    <property type="entry name" value="ATPase domain of HSP90 chaperone/DNA topoisomerase II/histidine kinase"/>
    <property type="match status" value="1"/>
</dbReference>
<dbReference type="SMART" id="SM00448">
    <property type="entry name" value="REC"/>
    <property type="match status" value="1"/>
</dbReference>
<dbReference type="SMART" id="SM00388">
    <property type="entry name" value="HisKA"/>
    <property type="match status" value="1"/>
</dbReference>
<dbReference type="GO" id="GO:0009927">
    <property type="term" value="F:histidine phosphotransfer kinase activity"/>
    <property type="evidence" value="ECO:0007669"/>
    <property type="project" value="TreeGrafter"/>
</dbReference>
<protein>
    <recommendedName>
        <fullName evidence="4">Stage 0 sporulation protein A homolog</fullName>
        <ecNumber evidence="3">2.7.13.3</ecNumber>
    </recommendedName>
</protein>
<evidence type="ECO:0000256" key="3">
    <source>
        <dbReference type="ARBA" id="ARBA00012438"/>
    </source>
</evidence>
<dbReference type="Gene3D" id="3.30.565.10">
    <property type="entry name" value="Histidine kinase-like ATPase, C-terminal domain"/>
    <property type="match status" value="1"/>
</dbReference>
<evidence type="ECO:0000256" key="6">
    <source>
        <dbReference type="ARBA" id="ARBA00022679"/>
    </source>
</evidence>
<keyword evidence="7" id="KW-0418">Kinase</keyword>
<evidence type="ECO:0000256" key="8">
    <source>
        <dbReference type="ARBA" id="ARBA00023012"/>
    </source>
</evidence>
<comment type="caution">
    <text evidence="14">The sequence shown here is derived from an EMBL/GenBank/DDBJ whole genome shotgun (WGS) entry which is preliminary data.</text>
</comment>
<evidence type="ECO:0000256" key="9">
    <source>
        <dbReference type="ARBA" id="ARBA00024867"/>
    </source>
</evidence>
<dbReference type="CDD" id="cd17546">
    <property type="entry name" value="REC_hyHK_CKI1_RcsC-like"/>
    <property type="match status" value="1"/>
</dbReference>
<organism evidence="14 15">
    <name type="scientific">Candidatus Lachnoclostridium stercoripullorum</name>
    <dbReference type="NCBI Taxonomy" id="2838635"/>
    <lineage>
        <taxon>Bacteria</taxon>
        <taxon>Bacillati</taxon>
        <taxon>Bacillota</taxon>
        <taxon>Clostridia</taxon>
        <taxon>Lachnospirales</taxon>
        <taxon>Lachnospiraceae</taxon>
    </lineage>
</organism>
<keyword evidence="8" id="KW-0902">Two-component regulatory system</keyword>
<dbReference type="InterPro" id="IPR011006">
    <property type="entry name" value="CheY-like_superfamily"/>
</dbReference>
<dbReference type="PRINTS" id="PR00344">
    <property type="entry name" value="BCTRLSENSOR"/>
</dbReference>
<keyword evidence="11" id="KW-0472">Membrane</keyword>
<evidence type="ECO:0000256" key="11">
    <source>
        <dbReference type="SAM" id="Phobius"/>
    </source>
</evidence>
<evidence type="ECO:0000256" key="1">
    <source>
        <dbReference type="ARBA" id="ARBA00000085"/>
    </source>
</evidence>
<dbReference type="Gene3D" id="1.10.287.130">
    <property type="match status" value="1"/>
</dbReference>
<keyword evidence="6" id="KW-0808">Transferase</keyword>
<comment type="subcellular location">
    <subcellularLocation>
        <location evidence="2">Membrane</location>
    </subcellularLocation>
</comment>
<dbReference type="Pfam" id="PF02518">
    <property type="entry name" value="HATPase_c"/>
    <property type="match status" value="1"/>
</dbReference>
<feature type="domain" description="Histidine kinase" evidence="12">
    <location>
        <begin position="472"/>
        <end position="695"/>
    </location>
</feature>
<dbReference type="Pfam" id="PF00072">
    <property type="entry name" value="Response_reg"/>
    <property type="match status" value="1"/>
</dbReference>
<evidence type="ECO:0000256" key="7">
    <source>
        <dbReference type="ARBA" id="ARBA00022777"/>
    </source>
</evidence>
<dbReference type="SMART" id="SM00387">
    <property type="entry name" value="HATPase_c"/>
    <property type="match status" value="1"/>
</dbReference>
<keyword evidence="11" id="KW-1133">Transmembrane helix</keyword>
<evidence type="ECO:0000313" key="15">
    <source>
        <dbReference type="Proteomes" id="UP000886780"/>
    </source>
</evidence>
<dbReference type="InterPro" id="IPR005467">
    <property type="entry name" value="His_kinase_dom"/>
</dbReference>
<dbReference type="Pfam" id="PF00512">
    <property type="entry name" value="HisKA"/>
    <property type="match status" value="1"/>
</dbReference>
<dbReference type="CDD" id="cd00082">
    <property type="entry name" value="HisKA"/>
    <property type="match status" value="1"/>
</dbReference>
<dbReference type="GO" id="GO:0000155">
    <property type="term" value="F:phosphorelay sensor kinase activity"/>
    <property type="evidence" value="ECO:0007669"/>
    <property type="project" value="InterPro"/>
</dbReference>
<dbReference type="SUPFAM" id="SSF47384">
    <property type="entry name" value="Homodimeric domain of signal transducing histidine kinase"/>
    <property type="match status" value="1"/>
</dbReference>
<proteinExistence type="predicted"/>
<sequence length="884" mass="98515">MKKKTDRRRGLDLSAGLNLAVVAAFTALVLWGIFLVREKILQNTQEMGTSLAESYAAEEQSRIQVYGLLIRLGLSHMDKIAEDGGSREEIQGWLADYDRDLAEILGVRVVDPYAVVDGEILAAAPWGGDGDYAYENTEWYQSASAQAENTIFTDAYQDVITGREMITIARESGKTGNMLAFGVFLDNFYVHKNHANLPERSSFFLFDSSDHMIYSDTDLTGSEKEVEEYTSRLLSQIREGEMESFNASIRDLDGKRRGVYYYEMDNGWISVITIPMDTILQGEVDGIFLFLLGVCLLLLAVVLFTVFRAFLGRERLRRVSDTLTILGDSYYGIYRVNYARGTYETVKSPEDVAARLGAEGDYQELMKVMEELVDEKTIREFKECFSLENIRRLIGEKVYDFGGDYKRMFEDGYRWVNARMIYSHSLGLDEVILCFREVDAEKQLQLKQQMLLESSLEAAKKSARDRSTFFSHVSHDMRTPLNAVIGLSDLALEHENDPGKMGEYLRKIRQAAKQLLSLINDILDISRIEQRGEGAVENRPSDLVRCVEECGEMFVDQARKEEKTLTVSCQVRSRVANCDPFRISQIINNLVSNALKYSGAGASISLTLRQLEHGAEEGKYQIVVEDTGFGMSEEFQKQIFQPFTRETTFTPVTTVGTGLGMPIVKNLVQQMGGEITVRSRLGEGSTFTVTLPLTPADAPEEVTAGEERAFGETAAAGKSISGEAAAAGRLSGEERAGAEITPGEHPLAGKRILVAEDNEINMEIAVEFLTMMGAEVMQAENGQEAVEQFVRSAPGSVDVILMDMQMPVMDGCEASRRIRDMDRPDGRTVIIVAVTANAFAEDVARTREAGMDGHLAKPIDFQALVQLLRTLGESEKGRQPRHPV</sequence>
<reference evidence="14" key="2">
    <citation type="submission" date="2021-04" db="EMBL/GenBank/DDBJ databases">
        <authorList>
            <person name="Gilroy R."/>
        </authorList>
    </citation>
    <scope>NUCLEOTIDE SEQUENCE</scope>
    <source>
        <strain evidence="14">ChiGjej4B4-12881</strain>
    </source>
</reference>
<comment type="function">
    <text evidence="9">May play the central regulatory role in sporulation. It may be an element of the effector pathway responsible for the activation of sporulation genes in response to nutritional stress. Spo0A may act in concert with spo0H (a sigma factor) to control the expression of some genes that are critical to the sporulation process.</text>
</comment>
<keyword evidence="5 10" id="KW-0597">Phosphoprotein</keyword>
<feature type="transmembrane region" description="Helical" evidence="11">
    <location>
        <begin position="12"/>
        <end position="34"/>
    </location>
</feature>